<reference evidence="6" key="1">
    <citation type="journal article" date="2018" name="Gigascience">
        <title>Genome assembly of the Pink Ipe (Handroanthus impetiginosus, Bignoniaceae), a highly valued, ecologically keystone Neotropical timber forest tree.</title>
        <authorList>
            <person name="Silva-Junior O.B."/>
            <person name="Grattapaglia D."/>
            <person name="Novaes E."/>
            <person name="Collevatti R.G."/>
        </authorList>
    </citation>
    <scope>NUCLEOTIDE SEQUENCE [LARGE SCALE GENOMIC DNA]</scope>
    <source>
        <strain evidence="6">cv. UFG-1</strain>
    </source>
</reference>
<feature type="compositionally biased region" description="Polar residues" evidence="3">
    <location>
        <begin position="233"/>
        <end position="260"/>
    </location>
</feature>
<feature type="region of interest" description="Disordered" evidence="3">
    <location>
        <begin position="233"/>
        <end position="277"/>
    </location>
</feature>
<comment type="caution">
    <text evidence="5">The sequence shown here is derived from an EMBL/GenBank/DDBJ whole genome shotgun (WGS) entry which is preliminary data.</text>
</comment>
<keyword evidence="6" id="KW-1185">Reference proteome</keyword>
<dbReference type="PANTHER" id="PTHR13681">
    <property type="entry name" value="SURVIVAL OF MOTOR NEURON-RELATED-SPLICING FACTOR 30-RELATED"/>
    <property type="match status" value="1"/>
</dbReference>
<comment type="subcellular location">
    <subcellularLocation>
        <location evidence="1">Nucleus</location>
    </subcellularLocation>
</comment>
<dbReference type="STRING" id="429701.A0A2G9I406"/>
<evidence type="ECO:0000256" key="1">
    <source>
        <dbReference type="ARBA" id="ARBA00004123"/>
    </source>
</evidence>
<name>A0A2G9I406_9LAMI</name>
<dbReference type="SMART" id="SM01161">
    <property type="entry name" value="DUF1767"/>
    <property type="match status" value="1"/>
</dbReference>
<proteinExistence type="predicted"/>
<dbReference type="Gene3D" id="2.40.50.770">
    <property type="entry name" value="RecQ-mediated genome instability protein Rmi1, C-terminal domain"/>
    <property type="match status" value="1"/>
</dbReference>
<protein>
    <recommendedName>
        <fullName evidence="4">RecQ mediated genome instability protein 1 OB-fold domain-containing protein</fullName>
    </recommendedName>
</protein>
<feature type="domain" description="RecQ mediated genome instability protein 1 OB-fold" evidence="4">
    <location>
        <begin position="86"/>
        <end position="190"/>
    </location>
</feature>
<dbReference type="AlphaFoldDB" id="A0A2G9I406"/>
<dbReference type="PANTHER" id="PTHR13681:SF24">
    <property type="entry name" value="TUDOR DOMAIN-CONTAINING PROTEIN 3"/>
    <property type="match status" value="1"/>
</dbReference>
<evidence type="ECO:0000256" key="3">
    <source>
        <dbReference type="SAM" id="MobiDB-lite"/>
    </source>
</evidence>
<dbReference type="Proteomes" id="UP000231279">
    <property type="component" value="Unassembled WGS sequence"/>
</dbReference>
<dbReference type="InterPro" id="IPR013894">
    <property type="entry name" value="RMI1_OB"/>
</dbReference>
<evidence type="ECO:0000313" key="6">
    <source>
        <dbReference type="Proteomes" id="UP000231279"/>
    </source>
</evidence>
<dbReference type="GO" id="GO:0005634">
    <property type="term" value="C:nucleus"/>
    <property type="evidence" value="ECO:0007669"/>
    <property type="project" value="UniProtKB-SubCell"/>
</dbReference>
<evidence type="ECO:0000313" key="5">
    <source>
        <dbReference type="EMBL" id="PIN24340.1"/>
    </source>
</evidence>
<sequence>MDANTTSSALPSSSSSSSTESQLLQALIDRGWCFKDMDRIRVLITAQFSIPASLCTVDSIESELLNMDLRSIGGKCLPDPSLLCKTSHLRGPVVLQVCSSRDISRSSIDASGNSGNRRLLRLKLTDGHSEITAIEYSHVPSIPEDVIPGTKVRLQNKADIYGGTLCVNKKVITVLGGIVQSLYEEWQFKRKYLDVSRHSLRLSQDDASSCPPPFEKLKIGARVRETSSLLCTSATKETRPSSHTTGSTVHLNTGFPQTSSKDGRHGLAAKGETSNSS</sequence>
<accession>A0A2G9I406</accession>
<evidence type="ECO:0000259" key="4">
    <source>
        <dbReference type="Pfam" id="PF08585"/>
    </source>
</evidence>
<dbReference type="EMBL" id="NKXS01000422">
    <property type="protein sequence ID" value="PIN24340.1"/>
    <property type="molecule type" value="Genomic_DNA"/>
</dbReference>
<dbReference type="InterPro" id="IPR042470">
    <property type="entry name" value="RMI1_N_C_sf"/>
</dbReference>
<dbReference type="Pfam" id="PF08585">
    <property type="entry name" value="RMI1_N_C"/>
    <property type="match status" value="1"/>
</dbReference>
<gene>
    <name evidence="5" type="ORF">CDL12_02936</name>
</gene>
<organism evidence="5 6">
    <name type="scientific">Handroanthus impetiginosus</name>
    <dbReference type="NCBI Taxonomy" id="429701"/>
    <lineage>
        <taxon>Eukaryota</taxon>
        <taxon>Viridiplantae</taxon>
        <taxon>Streptophyta</taxon>
        <taxon>Embryophyta</taxon>
        <taxon>Tracheophyta</taxon>
        <taxon>Spermatophyta</taxon>
        <taxon>Magnoliopsida</taxon>
        <taxon>eudicotyledons</taxon>
        <taxon>Gunneridae</taxon>
        <taxon>Pentapetalae</taxon>
        <taxon>asterids</taxon>
        <taxon>lamiids</taxon>
        <taxon>Lamiales</taxon>
        <taxon>Bignoniaceae</taxon>
        <taxon>Crescentiina</taxon>
        <taxon>Tabebuia alliance</taxon>
        <taxon>Handroanthus</taxon>
    </lineage>
</organism>
<dbReference type="OrthoDB" id="434939at2759"/>
<evidence type="ECO:0000256" key="2">
    <source>
        <dbReference type="ARBA" id="ARBA00023242"/>
    </source>
</evidence>
<keyword evidence="2" id="KW-0539">Nucleus</keyword>